<dbReference type="Proteomes" id="UP001311799">
    <property type="component" value="Unassembled WGS sequence"/>
</dbReference>
<sequence length="780" mass="91497">MIDQRFEKKNSNFKSIKLLNRPLKATGLRVDSEQNNNTDSKVSNKQFNPIKGLLKPRRKEHNSLFQNVKVKPHPSEIGTFKNQNNTNIVRTTFDQSELPSSSSSINNETKTLGFLDITTKSGESTYFDAHVTAPIIQMESNNVHQNLDRLKNEFCRFIDFKYHASTIGNTDLEQRIFLRNCFEKLKEVDYPTIKQQQWNEYQNLLLEQKKNLLLFQKSRSGDQPLDDAWCQTDAYSFDEYVNNNIKLKFDKLKEIKMKRLALKKKLFLKGYFDITDFDDIEEIYDDKMLTKLGLGNQFINDSSEDELDDLMNYVDQIDSEGRITYNNYQIKQILGVFDRKLRRRCKPDYYQFFFGRTDYEKEIDDKRRRLNDLNGSERVPMELKMKLVEFLDKKLNWTEIETPWEWEHDFVVDEMNNSNKRKSNIKLSDLDCTLLKGSIPGDFLYELTEIRKNYRRELLDNELRIYEMRGISDELTRGFNKNGELLKMELYNNEMNKDFNKLCETIVDENSETGELAQINGDKQLVEHRVRFKEPEILSIKDKNNEPYNIVVEREDQSPQISHLNIDDSVEVKTDFEMTPKIEIDQKKISIYLNRDMLNKGVAERIKEDLSAHLSKIISEQQTRFEAKNISNTVQNHISNDYSEVGKNFPLLIDFNDKVNNLNLAKLQVDKCEKLDSHTNSIYNAINLDVGLLQSNRDIESIKSRLSLLRNAAGVLEVLKEHEQESNIIYNHRKLKDLITERVGNSDFNLDQGEIKTLQDGVDEIIKGIIERRKVIKTEG</sequence>
<proteinExistence type="predicted"/>
<dbReference type="EMBL" id="JAWDEY010000006">
    <property type="protein sequence ID" value="KAK6590418.1"/>
    <property type="molecule type" value="Genomic_DNA"/>
</dbReference>
<accession>A0AAV9Y0T2</accession>
<keyword evidence="2" id="KW-1185">Reference proteome</keyword>
<organism evidence="1 2">
    <name type="scientific">Cryptosporidium xiaoi</name>
    <dbReference type="NCBI Taxonomy" id="659607"/>
    <lineage>
        <taxon>Eukaryota</taxon>
        <taxon>Sar</taxon>
        <taxon>Alveolata</taxon>
        <taxon>Apicomplexa</taxon>
        <taxon>Conoidasida</taxon>
        <taxon>Coccidia</taxon>
        <taxon>Eucoccidiorida</taxon>
        <taxon>Eimeriorina</taxon>
        <taxon>Cryptosporidiidae</taxon>
        <taxon>Cryptosporidium</taxon>
    </lineage>
</organism>
<dbReference type="AlphaFoldDB" id="A0AAV9Y0T2"/>
<reference evidence="1 2" key="1">
    <citation type="submission" date="2023-10" db="EMBL/GenBank/DDBJ databases">
        <title>Comparative genomics analysis reveals potential genetic determinants of host preference in Cryptosporidium xiaoi.</title>
        <authorList>
            <person name="Xiao L."/>
            <person name="Li J."/>
        </authorList>
    </citation>
    <scope>NUCLEOTIDE SEQUENCE [LARGE SCALE GENOMIC DNA]</scope>
    <source>
        <strain evidence="1 2">52996</strain>
    </source>
</reference>
<evidence type="ECO:0000313" key="2">
    <source>
        <dbReference type="Proteomes" id="UP001311799"/>
    </source>
</evidence>
<name>A0AAV9Y0T2_9CRYT</name>
<evidence type="ECO:0000313" key="1">
    <source>
        <dbReference type="EMBL" id="KAK6590418.1"/>
    </source>
</evidence>
<comment type="caution">
    <text evidence="1">The sequence shown here is derived from an EMBL/GenBank/DDBJ whole genome shotgun (WGS) entry which is preliminary data.</text>
</comment>
<gene>
    <name evidence="1" type="ORF">RS030_152341</name>
</gene>
<protein>
    <submittedName>
        <fullName evidence="1">Low complexity</fullName>
    </submittedName>
</protein>